<dbReference type="PROSITE" id="PS51925">
    <property type="entry name" value="SWIB_MDM2"/>
    <property type="match status" value="2"/>
</dbReference>
<gene>
    <name evidence="3" type="ORF">M6B38_187080</name>
</gene>
<feature type="compositionally biased region" description="Pro residues" evidence="1">
    <location>
        <begin position="82"/>
        <end position="93"/>
    </location>
</feature>
<comment type="caution">
    <text evidence="3">The sequence shown here is derived from an EMBL/GenBank/DDBJ whole genome shotgun (WGS) entry which is preliminary data.</text>
</comment>
<dbReference type="InterPro" id="IPR036885">
    <property type="entry name" value="SWIB_MDM2_dom_sf"/>
</dbReference>
<reference evidence="3" key="1">
    <citation type="journal article" date="2023" name="GigaByte">
        <title>Genome assembly of the bearded iris, Iris pallida Lam.</title>
        <authorList>
            <person name="Bruccoleri R.E."/>
            <person name="Oakeley E.J."/>
            <person name="Faust A.M.E."/>
            <person name="Altorfer M."/>
            <person name="Dessus-Babus S."/>
            <person name="Burckhardt D."/>
            <person name="Oertli M."/>
            <person name="Naumann U."/>
            <person name="Petersen F."/>
            <person name="Wong J."/>
        </authorList>
    </citation>
    <scope>NUCLEOTIDE SEQUENCE</scope>
    <source>
        <strain evidence="3">GSM-AAB239-AS_SAM_17_03QT</strain>
    </source>
</reference>
<feature type="compositionally biased region" description="Low complexity" evidence="1">
    <location>
        <begin position="149"/>
        <end position="162"/>
    </location>
</feature>
<dbReference type="PANTHER" id="PTHR13844">
    <property type="entry name" value="SWI/SNF-RELATED MATRIX-ASSOCIATED ACTIN-DEPENDENT REGULATOR OF CHROMATIN SUBFAMILY D"/>
    <property type="match status" value="1"/>
</dbReference>
<keyword evidence="4" id="KW-1185">Reference proteome</keyword>
<sequence length="390" mass="42871">MAASSATASASAAASSRMVSDQEICRCVESLLRHSPPGAVTSVGSVVRHLESSLGLDLSHKASFIRDHIHLLLSPHHQQHQPQPPPLPSPPPQQQQKDHFALGPQFHPFQNYPHPQHQHYLQHQQQQQQQQGPVTPQYGYRHPQPPSSAPQMFQFQQQQQQPVATSPGVLRPVAVVASPKESSPAVVKRKGGTGGLSKVCGVSPELQTIVGEPTMARTMIVKQLWAYIRKNNLQDPANKRKIICNDELRLLFQTDSTDMFQMNKLLAKHILPLEPRKDSGPDSKRLKTTTAPAPAPAPAPDVSPATNPDAIQSPVLVSVALADFFGTGEREMLESEALRRVWDYIKANTLQDPVNTMVIACDAKLQQLFGCEKVSALGISEMLSRHLKRS</sequence>
<dbReference type="Proteomes" id="UP001140949">
    <property type="component" value="Unassembled WGS sequence"/>
</dbReference>
<organism evidence="3 4">
    <name type="scientific">Iris pallida</name>
    <name type="common">Sweet iris</name>
    <dbReference type="NCBI Taxonomy" id="29817"/>
    <lineage>
        <taxon>Eukaryota</taxon>
        <taxon>Viridiplantae</taxon>
        <taxon>Streptophyta</taxon>
        <taxon>Embryophyta</taxon>
        <taxon>Tracheophyta</taxon>
        <taxon>Spermatophyta</taxon>
        <taxon>Magnoliopsida</taxon>
        <taxon>Liliopsida</taxon>
        <taxon>Asparagales</taxon>
        <taxon>Iridaceae</taxon>
        <taxon>Iridoideae</taxon>
        <taxon>Irideae</taxon>
        <taxon>Iris</taxon>
    </lineage>
</organism>
<evidence type="ECO:0000256" key="1">
    <source>
        <dbReference type="SAM" id="MobiDB-lite"/>
    </source>
</evidence>
<evidence type="ECO:0000259" key="2">
    <source>
        <dbReference type="PROSITE" id="PS51925"/>
    </source>
</evidence>
<reference evidence="3" key="2">
    <citation type="submission" date="2023-04" db="EMBL/GenBank/DDBJ databases">
        <authorList>
            <person name="Bruccoleri R.E."/>
            <person name="Oakeley E.J."/>
            <person name="Faust A.-M."/>
            <person name="Dessus-Babus S."/>
            <person name="Altorfer M."/>
            <person name="Burckhardt D."/>
            <person name="Oertli M."/>
            <person name="Naumann U."/>
            <person name="Petersen F."/>
            <person name="Wong J."/>
        </authorList>
    </citation>
    <scope>NUCLEOTIDE SEQUENCE</scope>
    <source>
        <strain evidence="3">GSM-AAB239-AS_SAM_17_03QT</strain>
        <tissue evidence="3">Leaf</tissue>
    </source>
</reference>
<evidence type="ECO:0000313" key="3">
    <source>
        <dbReference type="EMBL" id="KAJ6804233.1"/>
    </source>
</evidence>
<feature type="domain" description="DM2" evidence="2">
    <location>
        <begin position="310"/>
        <end position="389"/>
    </location>
</feature>
<dbReference type="EMBL" id="JANAVB010036017">
    <property type="protein sequence ID" value="KAJ6804233.1"/>
    <property type="molecule type" value="Genomic_DNA"/>
</dbReference>
<feature type="region of interest" description="Disordered" evidence="1">
    <location>
        <begin position="75"/>
        <end position="164"/>
    </location>
</feature>
<accession>A0AAX6EJM0</accession>
<dbReference type="InterPro" id="IPR014876">
    <property type="entry name" value="DEK_C"/>
</dbReference>
<feature type="region of interest" description="Disordered" evidence="1">
    <location>
        <begin position="273"/>
        <end position="308"/>
    </location>
</feature>
<name>A0AAX6EJM0_IRIPA</name>
<feature type="compositionally biased region" description="Basic and acidic residues" evidence="1">
    <location>
        <begin position="274"/>
        <end position="285"/>
    </location>
</feature>
<dbReference type="CDD" id="cd10567">
    <property type="entry name" value="SWIB-MDM2_like"/>
    <property type="match status" value="2"/>
</dbReference>
<protein>
    <recommendedName>
        <fullName evidence="2">DM2 domain-containing protein</fullName>
    </recommendedName>
</protein>
<feature type="compositionally biased region" description="Low complexity" evidence="1">
    <location>
        <begin position="104"/>
        <end position="133"/>
    </location>
</feature>
<dbReference type="Pfam" id="PF02201">
    <property type="entry name" value="SWIB"/>
    <property type="match status" value="2"/>
</dbReference>
<dbReference type="InterPro" id="IPR003121">
    <property type="entry name" value="SWIB_MDM2_domain"/>
</dbReference>
<dbReference type="Gene3D" id="1.10.245.10">
    <property type="entry name" value="SWIB/MDM2 domain"/>
    <property type="match status" value="2"/>
</dbReference>
<dbReference type="SMART" id="SM00151">
    <property type="entry name" value="SWIB"/>
    <property type="match status" value="2"/>
</dbReference>
<dbReference type="InterPro" id="IPR019835">
    <property type="entry name" value="SWIB_domain"/>
</dbReference>
<dbReference type="Pfam" id="PF08766">
    <property type="entry name" value="DEK_C"/>
    <property type="match status" value="1"/>
</dbReference>
<dbReference type="SUPFAM" id="SSF47592">
    <property type="entry name" value="SWIB/MDM2 domain"/>
    <property type="match status" value="2"/>
</dbReference>
<dbReference type="AlphaFoldDB" id="A0AAX6EJM0"/>
<proteinExistence type="predicted"/>
<evidence type="ECO:0000313" key="4">
    <source>
        <dbReference type="Proteomes" id="UP001140949"/>
    </source>
</evidence>
<feature type="domain" description="DM2" evidence="2">
    <location>
        <begin position="195"/>
        <end position="272"/>
    </location>
</feature>